<evidence type="ECO:0000256" key="1">
    <source>
        <dbReference type="ARBA" id="ARBA00004141"/>
    </source>
</evidence>
<dbReference type="EMBL" id="CAFBPU010000057">
    <property type="protein sequence ID" value="CAB5038777.1"/>
    <property type="molecule type" value="Genomic_DNA"/>
</dbReference>
<evidence type="ECO:0000313" key="8">
    <source>
        <dbReference type="EMBL" id="CAB5038777.1"/>
    </source>
</evidence>
<evidence type="ECO:0000256" key="5">
    <source>
        <dbReference type="SAM" id="Phobius"/>
    </source>
</evidence>
<dbReference type="PANTHER" id="PTHR33514">
    <property type="entry name" value="PROTEIN ABCI12, CHLOROPLASTIC"/>
    <property type="match status" value="1"/>
</dbReference>
<feature type="transmembrane region" description="Helical" evidence="5">
    <location>
        <begin position="248"/>
        <end position="271"/>
    </location>
</feature>
<feature type="transmembrane region" description="Helical" evidence="5">
    <location>
        <begin position="277"/>
        <end position="297"/>
    </location>
</feature>
<feature type="transmembrane region" description="Helical" evidence="5">
    <location>
        <begin position="348"/>
        <end position="371"/>
    </location>
</feature>
<evidence type="ECO:0000256" key="3">
    <source>
        <dbReference type="ARBA" id="ARBA00022989"/>
    </source>
</evidence>
<keyword evidence="4 5" id="KW-0472">Membrane</keyword>
<evidence type="ECO:0000256" key="4">
    <source>
        <dbReference type="ARBA" id="ARBA00023136"/>
    </source>
</evidence>
<evidence type="ECO:0000313" key="7">
    <source>
        <dbReference type="EMBL" id="CAB4945096.1"/>
    </source>
</evidence>
<dbReference type="GO" id="GO:0005886">
    <property type="term" value="C:plasma membrane"/>
    <property type="evidence" value="ECO:0007669"/>
    <property type="project" value="TreeGrafter"/>
</dbReference>
<evidence type="ECO:0000313" key="6">
    <source>
        <dbReference type="EMBL" id="CAB4849513.1"/>
    </source>
</evidence>
<dbReference type="InterPro" id="IPR003339">
    <property type="entry name" value="ABC/ECF_trnsptr_transmembrane"/>
</dbReference>
<gene>
    <name evidence="6" type="ORF">UFOPK3268_00801</name>
    <name evidence="7" type="ORF">UFOPK3752_01305</name>
    <name evidence="8" type="ORF">UFOPK4150_02071</name>
</gene>
<dbReference type="PANTHER" id="PTHR33514:SF15">
    <property type="entry name" value="COBALT TRANSPORT PROTEIN"/>
    <property type="match status" value="1"/>
</dbReference>
<keyword evidence="3 5" id="KW-1133">Transmembrane helix</keyword>
<feature type="transmembrane region" description="Helical" evidence="5">
    <location>
        <begin position="317"/>
        <end position="336"/>
    </location>
</feature>
<feature type="transmembrane region" description="Helical" evidence="5">
    <location>
        <begin position="169"/>
        <end position="188"/>
    </location>
</feature>
<evidence type="ECO:0000256" key="2">
    <source>
        <dbReference type="ARBA" id="ARBA00022692"/>
    </source>
</evidence>
<keyword evidence="2 5" id="KW-0812">Transmembrane</keyword>
<dbReference type="EMBL" id="CAFBIZ010000088">
    <property type="protein sequence ID" value="CAB4849513.1"/>
    <property type="molecule type" value="Genomic_DNA"/>
</dbReference>
<comment type="subcellular location">
    <subcellularLocation>
        <location evidence="1">Membrane</location>
        <topology evidence="1">Multi-pass membrane protein</topology>
    </subcellularLocation>
</comment>
<dbReference type="EMBL" id="CAFBND010000049">
    <property type="protein sequence ID" value="CAB4945096.1"/>
    <property type="molecule type" value="Genomic_DNA"/>
</dbReference>
<protein>
    <submittedName>
        <fullName evidence="8">Unannotated protein</fullName>
    </submittedName>
</protein>
<organism evidence="8">
    <name type="scientific">freshwater metagenome</name>
    <dbReference type="NCBI Taxonomy" id="449393"/>
    <lineage>
        <taxon>unclassified sequences</taxon>
        <taxon>metagenomes</taxon>
        <taxon>ecological metagenomes</taxon>
    </lineage>
</organism>
<name>A0A6J7SC67_9ZZZZ</name>
<feature type="transmembrane region" description="Helical" evidence="5">
    <location>
        <begin position="77"/>
        <end position="108"/>
    </location>
</feature>
<reference evidence="8" key="1">
    <citation type="submission" date="2020-05" db="EMBL/GenBank/DDBJ databases">
        <authorList>
            <person name="Chiriac C."/>
            <person name="Salcher M."/>
            <person name="Ghai R."/>
            <person name="Kavagutti S V."/>
        </authorList>
    </citation>
    <scope>NUCLEOTIDE SEQUENCE</scope>
</reference>
<dbReference type="AlphaFoldDB" id="A0A6J7SC67"/>
<proteinExistence type="predicted"/>
<dbReference type="Pfam" id="PF02361">
    <property type="entry name" value="CbiQ"/>
    <property type="match status" value="1"/>
</dbReference>
<sequence length="397" mass="41540">MDDPAWRWIAVSRRTLHALGDRAQPRWTHPAAWWVWALGLATAASRTTNPLLLAMIIAVAGWVVARRRPDAPWSRSFAVFLRLGFIVVAFRVLFMVFFGSGIGAHVLLTLPEVPLPDWAAGISIGGPITAEELLLALFQGLALATMLACLGAANSLASPTRLLASVPAALYEIGVAVVVAMTFAPQLVGGVTRVRTARRLRGRSHRGVRAFAGSVMPVLEGALERAVDLAAAMDARGYGRTGPISRRLRISSAALLLIGLLGVCLGVYSLLDAGTPGNIGLPALCAGAVAGIVGLALAGRRTVRTRYRPDPWAMPEILLCVTGLVPAVAMVTASLIDPVSLVGQSTPPAWLGLPLVPAVAIACAMLAGVLTPPPPGAPSLRRLHAERAQDAVTEVAA</sequence>
<accession>A0A6J7SC67</accession>
<dbReference type="CDD" id="cd16914">
    <property type="entry name" value="EcfT"/>
    <property type="match status" value="1"/>
</dbReference>
<feature type="transmembrane region" description="Helical" evidence="5">
    <location>
        <begin position="33"/>
        <end position="65"/>
    </location>
</feature>